<accession>A0AC61DE74</accession>
<name>A0AC61DE74_9FIRM</name>
<keyword evidence="2" id="KW-1185">Reference proteome</keyword>
<proteinExistence type="predicted"/>
<sequence length="341" mass="38684">MKGNEALFIMRQNVIKLFKQYEYILLPSIRFVIAVLAINLLITTIGYVGPLSKIPLVLFMALLATFLPDKWMILGCVIIIPLFLISSNLILSVIVFICLWVMYLLFMRLFPKESLLIIGTILCFSMGLEILVPVLAALFGSYVSIIAILLGVILWFVMPQMAISLQTSGTSKGEMIDVLTRFFTVEMKGLFAHKTMLCTMVIFFIVFSIIYIIRRQALDYAPYIAISIGAVMNLAGFGLAILFLDMNVGMLSVVLMTILVTLVATICQFFSIALDYQRAEIVSFEDEENYYHVKVIPKIQVSTSNTRIKTIYNTKTENKDYIEDILNSRVHSDKQKLFEHE</sequence>
<gene>
    <name evidence="1" type="ORF">CS063_05790</name>
</gene>
<dbReference type="Proteomes" id="UP000224460">
    <property type="component" value="Unassembled WGS sequence"/>
</dbReference>
<reference evidence="1" key="1">
    <citation type="submission" date="2017-10" db="EMBL/GenBank/DDBJ databases">
        <title>Genome sequence of cellulolytic Lachnospiraceae bacterium XHS1971 isolated from hotspring sediment.</title>
        <authorList>
            <person name="Vasudevan G."/>
            <person name="Joshi A.J."/>
            <person name="Hivarkar S."/>
            <person name="Lanjekar V.B."/>
            <person name="Dhakephalkar P.K."/>
            <person name="Dagar S."/>
        </authorList>
    </citation>
    <scope>NUCLEOTIDE SEQUENCE</scope>
    <source>
        <strain evidence="1">XHS1971</strain>
    </source>
</reference>
<organism evidence="1 2">
    <name type="scientific">Sporanaerobium hydrogeniformans</name>
    <dbReference type="NCBI Taxonomy" id="3072179"/>
    <lineage>
        <taxon>Bacteria</taxon>
        <taxon>Bacillati</taxon>
        <taxon>Bacillota</taxon>
        <taxon>Clostridia</taxon>
        <taxon>Lachnospirales</taxon>
        <taxon>Lachnospiraceae</taxon>
        <taxon>Sporanaerobium</taxon>
    </lineage>
</organism>
<evidence type="ECO:0000313" key="2">
    <source>
        <dbReference type="Proteomes" id="UP000224460"/>
    </source>
</evidence>
<dbReference type="EMBL" id="PEDL01000004">
    <property type="protein sequence ID" value="PHV71202.1"/>
    <property type="molecule type" value="Genomic_DNA"/>
</dbReference>
<comment type="caution">
    <text evidence="1">The sequence shown here is derived from an EMBL/GenBank/DDBJ whole genome shotgun (WGS) entry which is preliminary data.</text>
</comment>
<evidence type="ECO:0000313" key="1">
    <source>
        <dbReference type="EMBL" id="PHV71202.1"/>
    </source>
</evidence>
<protein>
    <submittedName>
        <fullName evidence="1">Uncharacterized protein</fullName>
    </submittedName>
</protein>